<feature type="repeat" description="Solcar" evidence="10">
    <location>
        <begin position="1016"/>
        <end position="1101"/>
    </location>
</feature>
<dbReference type="InterPro" id="IPR003439">
    <property type="entry name" value="ABC_transporter-like_ATP-bd"/>
</dbReference>
<feature type="domain" description="ABC transporter" evidence="13">
    <location>
        <begin position="179"/>
        <end position="488"/>
    </location>
</feature>
<dbReference type="InterPro" id="IPR003593">
    <property type="entry name" value="AAA+_ATPase"/>
</dbReference>
<dbReference type="PROSITE" id="PS50222">
    <property type="entry name" value="EF_HAND_2"/>
    <property type="match status" value="2"/>
</dbReference>
<dbReference type="PANTHER" id="PTHR19211">
    <property type="entry name" value="ATP-BINDING TRANSPORT PROTEIN-RELATED"/>
    <property type="match status" value="1"/>
</dbReference>
<dbReference type="FunFam" id="3.40.50.300:FF:000104">
    <property type="entry name" value="ATP-binding cassette sub-family F member 3"/>
    <property type="match status" value="1"/>
</dbReference>
<dbReference type="SMART" id="SM00382">
    <property type="entry name" value="AAA"/>
    <property type="match status" value="2"/>
</dbReference>
<dbReference type="InterPro" id="IPR027417">
    <property type="entry name" value="P-loop_NTPase"/>
</dbReference>
<dbReference type="Gene3D" id="3.40.50.300">
    <property type="entry name" value="P-loop containing nucleotide triphosphate hydrolases"/>
    <property type="match status" value="2"/>
</dbReference>
<evidence type="ECO:0000259" key="12">
    <source>
        <dbReference type="PROSITE" id="PS50222"/>
    </source>
</evidence>
<feature type="repeat" description="Solcar" evidence="10">
    <location>
        <begin position="1110"/>
        <end position="1199"/>
    </location>
</feature>
<dbReference type="SUPFAM" id="SSF47473">
    <property type="entry name" value="EF-hand"/>
    <property type="match status" value="1"/>
</dbReference>
<dbReference type="GO" id="GO:0005509">
    <property type="term" value="F:calcium ion binding"/>
    <property type="evidence" value="ECO:0007669"/>
    <property type="project" value="InterPro"/>
</dbReference>
<dbReference type="InterPro" id="IPR032781">
    <property type="entry name" value="ABC_tran_Xtn"/>
</dbReference>
<sequence length="1214" mass="131184">MADIQEVVHEVLGSTGDAAVIDYIVSCLQDDDFEWEETYDVFGPMLVSSGLSVDTDAAWVACEELAARLDKGRTQQATGVRELAGGPVLIDALGGVSLHPSEKFSGRLAIQTPFDEYNVGANLPQVGEKELTKMRKRAEKEERGARAALAAHQAQAAEVAAGAQPVIMRNTGGGGSRDVHLENFSVSNGGQELIEDGSIMLAFGRRYGLVGRNGTGKTTLLRALAARQIKGIPANCQILHVEQEVTGDDASAIQAVLAADPERLDLLAEEARLMAALNQDGANGDLAHANGASGAGKAPQADIRVVGGPTASTSSKGGAEPEKGAKGAAATAGGKAAGSTGAPVATEATARLVEVYKRLEEIDAHGAEARAGAIMAGLSFEPDMQLRATKTFSGGWRMRVALARALFVEPDLLLLDEPTNHLDLHAVLWLEDFLLRYPKTLLIVSHAREFLNAVCTDVIHLHSRKLTAYRGNYDTFEKTAAERLRNQRKAAQSVALKKQHMQAFVDRFRFNAKRAALVQSRIKAIERLADVETIANDPDYLFRFPAPAPVAPPILGFVDVSFAYPGGPTLFTDLNFGLDMESRFAIVGPNGIGKSTLLNLIAGVLEPTKGHIARNPKVRMATFSQHHVDGLDLALTPLQYMLKCFPLTKEQEQRTHLGSFGMGGELALQPMYTLSGGQKSRVAFARVTFEQPHILLLDEPSNHLDLDAVEALVQGLNLFKGGVLMVSHDQFLIESTVDELWAVEGGRITPFHGTFEEYKRRLRELAKKSELQGALERLGLPSSESYVDTLLRQYDSNQDGCVDFKDFASYVQKNEARIWQAFRQFDADSSGKISPKEVTQALRCLGVPVRDEDAARMVALLDRDASDDIDFDEFRKFVCLLPQSQILSPTRIIRNWIDCADWVAATEYRLCMVPPSDPLARLLAGGLAGAVSRTVTAPLERMRTMMMADATNKHLLATLRKMWASGGLLGLWRGNLASVAKVMPQSAIQFAVYDTVSKDLMQPLARAGPGGGEAALSSYHRVAAGCLSGAAAALAVYPMETLRTNMTMGNCASGLGYLGLAREIVRKQGWAGLYQGFQAGLASSALGCGLGFASYEALTVAYRKSWQRAPTPSERGMLAGCAAFCTMTACMPLEVVMRRLQVQGSPGYPVLYSGPLDCVRKIAATEGLRGFYRGAVSSYMKVVPSIASVRFLYEALIQAWGTGGIRRYRSLEQG</sequence>
<dbReference type="PRINTS" id="PR00926">
    <property type="entry name" value="MITOCARRIER"/>
</dbReference>
<dbReference type="Gene3D" id="1.10.238.10">
    <property type="entry name" value="EF-hand"/>
    <property type="match status" value="2"/>
</dbReference>
<dbReference type="Pfam" id="PF13833">
    <property type="entry name" value="EF-hand_8"/>
    <property type="match status" value="1"/>
</dbReference>
<dbReference type="PANTHER" id="PTHR19211:SF117">
    <property type="entry name" value="ATP-BINDING CASSETTE SUB-FAMILY F MEMBER 3"/>
    <property type="match status" value="1"/>
</dbReference>
<dbReference type="InterPro" id="IPR023395">
    <property type="entry name" value="MCP_dom_sf"/>
</dbReference>
<dbReference type="InterPro" id="IPR018247">
    <property type="entry name" value="EF_Hand_1_Ca_BS"/>
</dbReference>
<dbReference type="SUPFAM" id="SSF52540">
    <property type="entry name" value="P-loop containing nucleoside triphosphate hydrolases"/>
    <property type="match status" value="2"/>
</dbReference>
<evidence type="ECO:0000313" key="15">
    <source>
        <dbReference type="Proteomes" id="UP001445335"/>
    </source>
</evidence>
<feature type="domain" description="EF-hand" evidence="12">
    <location>
        <begin position="849"/>
        <end position="884"/>
    </location>
</feature>
<feature type="region of interest" description="Disordered" evidence="11">
    <location>
        <begin position="288"/>
        <end position="343"/>
    </location>
</feature>
<dbReference type="Gene3D" id="1.50.40.10">
    <property type="entry name" value="Mitochondrial carrier domain"/>
    <property type="match status" value="1"/>
</dbReference>
<dbReference type="SMART" id="SM00054">
    <property type="entry name" value="EFh"/>
    <property type="match status" value="3"/>
</dbReference>
<dbReference type="Pfam" id="PF12848">
    <property type="entry name" value="ABC_tran_Xtn"/>
    <property type="match status" value="1"/>
</dbReference>
<feature type="compositionally biased region" description="Low complexity" evidence="11">
    <location>
        <begin position="326"/>
        <end position="343"/>
    </location>
</feature>
<evidence type="ECO:0000256" key="2">
    <source>
        <dbReference type="ARBA" id="ARBA00022448"/>
    </source>
</evidence>
<dbReference type="PROSITE" id="PS50893">
    <property type="entry name" value="ABC_TRANSPORTER_2"/>
    <property type="match status" value="2"/>
</dbReference>
<evidence type="ECO:0000256" key="7">
    <source>
        <dbReference type="ARBA" id="ARBA00022840"/>
    </source>
</evidence>
<dbReference type="GO" id="GO:0055085">
    <property type="term" value="P:transmembrane transport"/>
    <property type="evidence" value="ECO:0007669"/>
    <property type="project" value="InterPro"/>
</dbReference>
<keyword evidence="15" id="KW-1185">Reference proteome</keyword>
<dbReference type="CDD" id="cd03221">
    <property type="entry name" value="ABCF_EF-3"/>
    <property type="match status" value="2"/>
</dbReference>
<protein>
    <submittedName>
        <fullName evidence="14">Uncharacterized protein</fullName>
    </submittedName>
</protein>
<name>A0AAW1S1S0_9CHLO</name>
<dbReference type="InterPro" id="IPR017871">
    <property type="entry name" value="ABC_transporter-like_CS"/>
</dbReference>
<dbReference type="GO" id="GO:0005743">
    <property type="term" value="C:mitochondrial inner membrane"/>
    <property type="evidence" value="ECO:0007669"/>
    <property type="project" value="UniProtKB-SubCell"/>
</dbReference>
<dbReference type="InterPro" id="IPR011992">
    <property type="entry name" value="EF-hand-dom_pair"/>
</dbReference>
<dbReference type="FunFam" id="3.40.50.300:FF:001135">
    <property type="entry name" value="ABC transporter F family member 3"/>
    <property type="match status" value="1"/>
</dbReference>
<dbReference type="Pfam" id="PF00153">
    <property type="entry name" value="Mito_carr"/>
    <property type="match status" value="3"/>
</dbReference>
<dbReference type="SUPFAM" id="SSF103506">
    <property type="entry name" value="Mitochondrial carrier"/>
    <property type="match status" value="1"/>
</dbReference>
<feature type="domain" description="ABC transporter" evidence="13">
    <location>
        <begin position="555"/>
        <end position="770"/>
    </location>
</feature>
<keyword evidence="7" id="KW-0067">ATP-binding</keyword>
<reference evidence="14 15" key="1">
    <citation type="journal article" date="2024" name="Nat. Commun.">
        <title>Phylogenomics reveals the evolutionary origins of lichenization in chlorophyte algae.</title>
        <authorList>
            <person name="Puginier C."/>
            <person name="Libourel C."/>
            <person name="Otte J."/>
            <person name="Skaloud P."/>
            <person name="Haon M."/>
            <person name="Grisel S."/>
            <person name="Petersen M."/>
            <person name="Berrin J.G."/>
            <person name="Delaux P.M."/>
            <person name="Dal Grande F."/>
            <person name="Keller J."/>
        </authorList>
    </citation>
    <scope>NUCLEOTIDE SEQUENCE [LARGE SCALE GENOMIC DNA]</scope>
    <source>
        <strain evidence="14 15">SAG 245.80</strain>
    </source>
</reference>
<dbReference type="Pfam" id="PF00005">
    <property type="entry name" value="ABC_tran"/>
    <property type="match status" value="2"/>
</dbReference>
<keyword evidence="3 10" id="KW-0812">Transmembrane</keyword>
<evidence type="ECO:0000256" key="1">
    <source>
        <dbReference type="ARBA" id="ARBA00004448"/>
    </source>
</evidence>
<evidence type="ECO:0000256" key="9">
    <source>
        <dbReference type="ARBA" id="ARBA00061344"/>
    </source>
</evidence>
<comment type="caution">
    <text evidence="14">The sequence shown here is derived from an EMBL/GenBank/DDBJ whole genome shotgun (WGS) entry which is preliminary data.</text>
</comment>
<dbReference type="PROSITE" id="PS00018">
    <property type="entry name" value="EF_HAND_1"/>
    <property type="match status" value="2"/>
</dbReference>
<keyword evidence="4" id="KW-0677">Repeat</keyword>
<keyword evidence="2" id="KW-0813">Transport</keyword>
<evidence type="ECO:0000256" key="11">
    <source>
        <dbReference type="SAM" id="MobiDB-lite"/>
    </source>
</evidence>
<evidence type="ECO:0000256" key="8">
    <source>
        <dbReference type="ARBA" id="ARBA00023136"/>
    </source>
</evidence>
<evidence type="ECO:0000256" key="4">
    <source>
        <dbReference type="ARBA" id="ARBA00022737"/>
    </source>
</evidence>
<evidence type="ECO:0000313" key="14">
    <source>
        <dbReference type="EMBL" id="KAK9839608.1"/>
    </source>
</evidence>
<feature type="domain" description="EF-hand" evidence="12">
    <location>
        <begin position="813"/>
        <end position="848"/>
    </location>
</feature>
<evidence type="ECO:0000256" key="10">
    <source>
        <dbReference type="PROSITE-ProRule" id="PRU00282"/>
    </source>
</evidence>
<keyword evidence="5" id="KW-0547">Nucleotide-binding</keyword>
<evidence type="ECO:0000256" key="5">
    <source>
        <dbReference type="ARBA" id="ARBA00022741"/>
    </source>
</evidence>
<keyword evidence="6" id="KW-0106">Calcium</keyword>
<dbReference type="AlphaFoldDB" id="A0AAW1S1S0"/>
<dbReference type="InterPro" id="IPR002067">
    <property type="entry name" value="MCP"/>
</dbReference>
<dbReference type="EMBL" id="JALJOU010000015">
    <property type="protein sequence ID" value="KAK9839608.1"/>
    <property type="molecule type" value="Genomic_DNA"/>
</dbReference>
<evidence type="ECO:0000259" key="13">
    <source>
        <dbReference type="PROSITE" id="PS50893"/>
    </source>
</evidence>
<dbReference type="PROSITE" id="PS50920">
    <property type="entry name" value="SOLCAR"/>
    <property type="match status" value="3"/>
</dbReference>
<dbReference type="Pfam" id="PF13499">
    <property type="entry name" value="EF-hand_7"/>
    <property type="match status" value="1"/>
</dbReference>
<dbReference type="GO" id="GO:0005524">
    <property type="term" value="F:ATP binding"/>
    <property type="evidence" value="ECO:0007669"/>
    <property type="project" value="UniProtKB-KW"/>
</dbReference>
<dbReference type="InterPro" id="IPR050611">
    <property type="entry name" value="ABCF"/>
</dbReference>
<feature type="repeat" description="Solcar" evidence="10">
    <location>
        <begin position="916"/>
        <end position="999"/>
    </location>
</feature>
<dbReference type="GO" id="GO:0016887">
    <property type="term" value="F:ATP hydrolysis activity"/>
    <property type="evidence" value="ECO:0007669"/>
    <property type="project" value="InterPro"/>
</dbReference>
<accession>A0AAW1S1S0</accession>
<dbReference type="PROSITE" id="PS00211">
    <property type="entry name" value="ABC_TRANSPORTER_1"/>
    <property type="match status" value="2"/>
</dbReference>
<evidence type="ECO:0000256" key="6">
    <source>
        <dbReference type="ARBA" id="ARBA00022837"/>
    </source>
</evidence>
<evidence type="ECO:0000256" key="3">
    <source>
        <dbReference type="ARBA" id="ARBA00022692"/>
    </source>
</evidence>
<proteinExistence type="inferred from homology"/>
<organism evidence="14 15">
    <name type="scientific">Elliptochloris bilobata</name>
    <dbReference type="NCBI Taxonomy" id="381761"/>
    <lineage>
        <taxon>Eukaryota</taxon>
        <taxon>Viridiplantae</taxon>
        <taxon>Chlorophyta</taxon>
        <taxon>core chlorophytes</taxon>
        <taxon>Trebouxiophyceae</taxon>
        <taxon>Trebouxiophyceae incertae sedis</taxon>
        <taxon>Elliptochloris clade</taxon>
        <taxon>Elliptochloris</taxon>
    </lineage>
</organism>
<gene>
    <name evidence="14" type="ORF">WJX81_000556</name>
</gene>
<keyword evidence="8 10" id="KW-0472">Membrane</keyword>
<dbReference type="InterPro" id="IPR002048">
    <property type="entry name" value="EF_hand_dom"/>
</dbReference>
<comment type="similarity">
    <text evidence="9">Belongs to the ABC transporter superfamily. ABCF family. EF3 (TC 3.A.1.121) subfamily.</text>
</comment>
<dbReference type="InterPro" id="IPR018108">
    <property type="entry name" value="MCP_transmembrane"/>
</dbReference>
<dbReference type="Proteomes" id="UP001445335">
    <property type="component" value="Unassembled WGS sequence"/>
</dbReference>
<comment type="subcellular location">
    <subcellularLocation>
        <location evidence="1">Mitochondrion inner membrane</location>
        <topology evidence="1">Multi-pass membrane protein</topology>
    </subcellularLocation>
</comment>